<proteinExistence type="predicted"/>
<dbReference type="HOGENOM" id="CLU_3117307_0_0_6"/>
<feature type="region of interest" description="Disordered" evidence="1">
    <location>
        <begin position="1"/>
        <end position="22"/>
    </location>
</feature>
<name>B1LH08_ECOSM</name>
<organism evidence="2 3">
    <name type="scientific">Escherichia coli (strain SMS-3-5 / SECEC)</name>
    <dbReference type="NCBI Taxonomy" id="439855"/>
    <lineage>
        <taxon>Bacteria</taxon>
        <taxon>Pseudomonadati</taxon>
        <taxon>Pseudomonadota</taxon>
        <taxon>Gammaproteobacteria</taxon>
        <taxon>Enterobacterales</taxon>
        <taxon>Enterobacteriaceae</taxon>
        <taxon>Escherichia</taxon>
    </lineage>
</organism>
<evidence type="ECO:0000256" key="1">
    <source>
        <dbReference type="SAM" id="MobiDB-lite"/>
    </source>
</evidence>
<accession>B1LH08</accession>
<gene>
    <name evidence="2" type="ordered locus">EcSMS35_1848</name>
</gene>
<evidence type="ECO:0000313" key="3">
    <source>
        <dbReference type="Proteomes" id="UP000007011"/>
    </source>
</evidence>
<dbReference type="Proteomes" id="UP000007011">
    <property type="component" value="Chromosome"/>
</dbReference>
<dbReference type="EMBL" id="CP000970">
    <property type="protein sequence ID" value="ACB15623.1"/>
    <property type="molecule type" value="Genomic_DNA"/>
</dbReference>
<dbReference type="AlphaFoldDB" id="B1LH08"/>
<reference evidence="2 3" key="1">
    <citation type="journal article" date="2008" name="J. Bacteriol.">
        <title>Insights into the environmental resistance gene pool from the genome sequence of the multidrug-resistant environmental isolate Escherichia coli SMS-3-5.</title>
        <authorList>
            <person name="Fricke W.F."/>
            <person name="Wright M.S."/>
            <person name="Lindell A.H."/>
            <person name="Harkins D.M."/>
            <person name="Baker-Austin C."/>
            <person name="Ravel J."/>
            <person name="Stepanauskas R."/>
        </authorList>
    </citation>
    <scope>NUCLEOTIDE SEQUENCE [LARGE SCALE GENOMIC DNA]</scope>
    <source>
        <strain evidence="3">SMS-3-5 / SECEC</strain>
    </source>
</reference>
<sequence>MMGTGSGAKQVNGEHSTRGNKKLTVAISPLAGFSAPELPEHNGTSTISML</sequence>
<evidence type="ECO:0000313" key="2">
    <source>
        <dbReference type="EMBL" id="ACB15623.1"/>
    </source>
</evidence>
<protein>
    <submittedName>
        <fullName evidence="2">Uncharacterized protein</fullName>
    </submittedName>
</protein>
<dbReference type="KEGG" id="ecm:EcSMS35_1848"/>